<dbReference type="AlphaFoldDB" id="D7LE92"/>
<protein>
    <submittedName>
        <fullName evidence="2">Predicted protein</fullName>
    </submittedName>
</protein>
<dbReference type="EMBL" id="GL348716">
    <property type="protein sequence ID" value="EFH57073.1"/>
    <property type="molecule type" value="Genomic_DNA"/>
</dbReference>
<accession>D7LE92</accession>
<organism evidence="3">
    <name type="scientific">Arabidopsis lyrata subsp. lyrata</name>
    <name type="common">Lyre-leaved rock-cress</name>
    <dbReference type="NCBI Taxonomy" id="81972"/>
    <lineage>
        <taxon>Eukaryota</taxon>
        <taxon>Viridiplantae</taxon>
        <taxon>Streptophyta</taxon>
        <taxon>Embryophyta</taxon>
        <taxon>Tracheophyta</taxon>
        <taxon>Spermatophyta</taxon>
        <taxon>Magnoliopsida</taxon>
        <taxon>eudicotyledons</taxon>
        <taxon>Gunneridae</taxon>
        <taxon>Pentapetalae</taxon>
        <taxon>rosids</taxon>
        <taxon>malvids</taxon>
        <taxon>Brassicales</taxon>
        <taxon>Brassicaceae</taxon>
        <taxon>Camelineae</taxon>
        <taxon>Arabidopsis</taxon>
    </lineage>
</organism>
<evidence type="ECO:0000313" key="3">
    <source>
        <dbReference type="Proteomes" id="UP000008694"/>
    </source>
</evidence>
<dbReference type="Gramene" id="Al_scaffold_0004_913">
    <property type="protein sequence ID" value="Al_scaffold_0004_913"/>
    <property type="gene ID" value="Al_scaffold_0004_913"/>
</dbReference>
<dbReference type="HOGENOM" id="CLU_2213537_0_0_1"/>
<feature type="region of interest" description="Disordered" evidence="1">
    <location>
        <begin position="1"/>
        <end position="107"/>
    </location>
</feature>
<evidence type="ECO:0000256" key="1">
    <source>
        <dbReference type="SAM" id="MobiDB-lite"/>
    </source>
</evidence>
<feature type="compositionally biased region" description="Basic and acidic residues" evidence="1">
    <location>
        <begin position="78"/>
        <end position="92"/>
    </location>
</feature>
<proteinExistence type="predicted"/>
<evidence type="ECO:0000313" key="2">
    <source>
        <dbReference type="EMBL" id="EFH57073.1"/>
    </source>
</evidence>
<reference evidence="3" key="1">
    <citation type="journal article" date="2011" name="Nat. Genet.">
        <title>The Arabidopsis lyrata genome sequence and the basis of rapid genome size change.</title>
        <authorList>
            <person name="Hu T.T."/>
            <person name="Pattyn P."/>
            <person name="Bakker E.G."/>
            <person name="Cao J."/>
            <person name="Cheng J.-F."/>
            <person name="Clark R.M."/>
            <person name="Fahlgren N."/>
            <person name="Fawcett J.A."/>
            <person name="Grimwood J."/>
            <person name="Gundlach H."/>
            <person name="Haberer G."/>
            <person name="Hollister J.D."/>
            <person name="Ossowski S."/>
            <person name="Ottilar R.P."/>
            <person name="Salamov A.A."/>
            <person name="Schneeberger K."/>
            <person name="Spannagl M."/>
            <person name="Wang X."/>
            <person name="Yang L."/>
            <person name="Nasrallah M.E."/>
            <person name="Bergelson J."/>
            <person name="Carrington J.C."/>
            <person name="Gaut B.S."/>
            <person name="Schmutz J."/>
            <person name="Mayer K.F.X."/>
            <person name="Van de Peer Y."/>
            <person name="Grigoriev I.V."/>
            <person name="Nordborg M."/>
            <person name="Weigel D."/>
            <person name="Guo Y.-L."/>
        </authorList>
    </citation>
    <scope>NUCLEOTIDE SEQUENCE [LARGE SCALE GENOMIC DNA]</scope>
    <source>
        <strain evidence="3">cv. MN47</strain>
    </source>
</reference>
<feature type="compositionally biased region" description="Basic and acidic residues" evidence="1">
    <location>
        <begin position="1"/>
        <end position="19"/>
    </location>
</feature>
<dbReference type="Proteomes" id="UP000008694">
    <property type="component" value="Unassembled WGS sequence"/>
</dbReference>
<gene>
    <name evidence="2" type="ORF">ARALYDRAFT_668194</name>
</gene>
<name>D7LE92_ARALL</name>
<keyword evidence="3" id="KW-1185">Reference proteome</keyword>
<sequence>MQRRGAKDPDCPSKTEKRNRPVSLQNRSRDNKNQQPQIHEENSGIPEKPKPSSDLIRAEHPTKHLMSEAQKQLSLEKLTADQAKEACREDPLSHPIETLQHRNTRAR</sequence>
<feature type="compositionally biased region" description="Basic and acidic residues" evidence="1">
    <location>
        <begin position="27"/>
        <end position="66"/>
    </location>
</feature>